<accession>A0ABV6JZ72</accession>
<reference evidence="2 3" key="1">
    <citation type="submission" date="2024-09" db="EMBL/GenBank/DDBJ databases">
        <authorList>
            <person name="Sun Q."/>
            <person name="Mori K."/>
        </authorList>
    </citation>
    <scope>NUCLEOTIDE SEQUENCE [LARGE SCALE GENOMIC DNA]</scope>
    <source>
        <strain evidence="2 3">TBRC 5777</strain>
    </source>
</reference>
<organism evidence="2 3">
    <name type="scientific">Roseomonas elaeocarpi</name>
    <dbReference type="NCBI Taxonomy" id="907779"/>
    <lineage>
        <taxon>Bacteria</taxon>
        <taxon>Pseudomonadati</taxon>
        <taxon>Pseudomonadota</taxon>
        <taxon>Alphaproteobacteria</taxon>
        <taxon>Acetobacterales</taxon>
        <taxon>Roseomonadaceae</taxon>
        <taxon>Roseomonas</taxon>
    </lineage>
</organism>
<evidence type="ECO:0000313" key="3">
    <source>
        <dbReference type="Proteomes" id="UP001589865"/>
    </source>
</evidence>
<evidence type="ECO:0000256" key="1">
    <source>
        <dbReference type="SAM" id="MobiDB-lite"/>
    </source>
</evidence>
<feature type="compositionally biased region" description="Polar residues" evidence="1">
    <location>
        <begin position="19"/>
        <end position="28"/>
    </location>
</feature>
<proteinExistence type="predicted"/>
<dbReference type="Proteomes" id="UP001589865">
    <property type="component" value="Unassembled WGS sequence"/>
</dbReference>
<gene>
    <name evidence="2" type="ORF">ACFFGY_22065</name>
</gene>
<keyword evidence="3" id="KW-1185">Reference proteome</keyword>
<feature type="compositionally biased region" description="Basic and acidic residues" evidence="1">
    <location>
        <begin position="42"/>
        <end position="63"/>
    </location>
</feature>
<comment type="caution">
    <text evidence="2">The sequence shown here is derived from an EMBL/GenBank/DDBJ whole genome shotgun (WGS) entry which is preliminary data.</text>
</comment>
<feature type="compositionally biased region" description="Low complexity" evidence="1">
    <location>
        <begin position="9"/>
        <end position="18"/>
    </location>
</feature>
<sequence length="99" mass="10311">MAEPKAAKAADQNATATTEPTENLNQAGTAPKDPDQATVADAHAKHEAQRDLAERTEAAKWDNVRAGMNPREALAAAQRSTGPAPENKAEGPAPENKSA</sequence>
<evidence type="ECO:0000313" key="2">
    <source>
        <dbReference type="EMBL" id="MFC0410939.1"/>
    </source>
</evidence>
<dbReference type="EMBL" id="JBHLUN010000024">
    <property type="protein sequence ID" value="MFC0410939.1"/>
    <property type="molecule type" value="Genomic_DNA"/>
</dbReference>
<feature type="region of interest" description="Disordered" evidence="1">
    <location>
        <begin position="1"/>
        <end position="99"/>
    </location>
</feature>
<name>A0ABV6JZ72_9PROT</name>
<protein>
    <submittedName>
        <fullName evidence="2">Uncharacterized protein</fullName>
    </submittedName>
</protein>
<dbReference type="RefSeq" id="WP_377046694.1">
    <property type="nucleotide sequence ID" value="NZ_JBHLUN010000024.1"/>
</dbReference>